<organism evidence="3 4">
    <name type="scientific">Chrysodeixis includens</name>
    <name type="common">Soybean looper</name>
    <name type="synonym">Pseudoplusia includens</name>
    <dbReference type="NCBI Taxonomy" id="689277"/>
    <lineage>
        <taxon>Eukaryota</taxon>
        <taxon>Metazoa</taxon>
        <taxon>Ecdysozoa</taxon>
        <taxon>Arthropoda</taxon>
        <taxon>Hexapoda</taxon>
        <taxon>Insecta</taxon>
        <taxon>Pterygota</taxon>
        <taxon>Neoptera</taxon>
        <taxon>Endopterygota</taxon>
        <taxon>Lepidoptera</taxon>
        <taxon>Glossata</taxon>
        <taxon>Ditrysia</taxon>
        <taxon>Noctuoidea</taxon>
        <taxon>Noctuidae</taxon>
        <taxon>Plusiinae</taxon>
        <taxon>Chrysodeixis</taxon>
    </lineage>
</organism>
<gene>
    <name evidence="3" type="ORF">CINC_LOCUS6386</name>
</gene>
<keyword evidence="2" id="KW-0812">Transmembrane</keyword>
<feature type="compositionally biased region" description="Basic and acidic residues" evidence="1">
    <location>
        <begin position="169"/>
        <end position="181"/>
    </location>
</feature>
<dbReference type="EMBL" id="LR824023">
    <property type="protein sequence ID" value="CAD0204076.1"/>
    <property type="molecule type" value="Genomic_DNA"/>
</dbReference>
<accession>A0A9N8Q2D2</accession>
<sequence length="501" mass="57090">MRLLTLLLVTRAAAEWVEISQHHYRKPVRNHNPFTTPKAISTEEATKPWSYNNRSVTEHNWNKSPSRTPSIGNIKRVQHANTVRTTERILLQDEDFNVGTSDNRHHYHPTEAPPELKVKQKGTIERVPNIGNVKRVQLNETPVKSHPIRLKGDGGKVTTNDMKGQFIGDPRKTESKPKGEGNQETFIRRIYVNKLKKDHIIGRPATLPPENEDEFVADEVNDFKRMYRNYTSTHLLAPKPTFITESEDFNKYDMHDERLFITPDRHVTEKTLFYTTESIEDFSFDAPKTTTPKKTTPESFQNFDITTSPETSFENKVYSGNNVNYEPPLGQNHEKTKQPENPSEDNNSKVKEALKNKASNSTKTEKNKVNTIENVLKFMTVVADTISKNSRRSFGGKVSYLQDLKDSILANIEDRIEETWPDEDSAGARRHSRSAHASPRGHVHIPSSESALMTISFLTFAVFLIKLVLQVIHTYKNKAMMVAPLVVAAAGRNIFTRSGHH</sequence>
<feature type="compositionally biased region" description="Basic and acidic residues" evidence="1">
    <location>
        <begin position="346"/>
        <end position="355"/>
    </location>
</feature>
<feature type="region of interest" description="Disordered" evidence="1">
    <location>
        <begin position="284"/>
        <end position="366"/>
    </location>
</feature>
<protein>
    <submittedName>
        <fullName evidence="3">Uncharacterized protein</fullName>
    </submittedName>
</protein>
<dbReference type="OrthoDB" id="9411774at2759"/>
<feature type="region of interest" description="Disordered" evidence="1">
    <location>
        <begin position="420"/>
        <end position="443"/>
    </location>
</feature>
<name>A0A9N8Q2D2_CHRIL</name>
<feature type="transmembrane region" description="Helical" evidence="2">
    <location>
        <begin position="451"/>
        <end position="472"/>
    </location>
</feature>
<keyword evidence="4" id="KW-1185">Reference proteome</keyword>
<feature type="compositionally biased region" description="Basic residues" evidence="1">
    <location>
        <begin position="428"/>
        <end position="443"/>
    </location>
</feature>
<reference evidence="3" key="1">
    <citation type="submission" date="2021-12" db="EMBL/GenBank/DDBJ databases">
        <authorList>
            <person name="King R."/>
        </authorList>
    </citation>
    <scope>NUCLEOTIDE SEQUENCE</scope>
</reference>
<evidence type="ECO:0000256" key="1">
    <source>
        <dbReference type="SAM" id="MobiDB-lite"/>
    </source>
</evidence>
<dbReference type="AlphaFoldDB" id="A0A9N8Q2D2"/>
<feature type="region of interest" description="Disordered" evidence="1">
    <location>
        <begin position="145"/>
        <end position="182"/>
    </location>
</feature>
<evidence type="ECO:0000313" key="3">
    <source>
        <dbReference type="EMBL" id="CAD0204076.1"/>
    </source>
</evidence>
<dbReference type="Proteomes" id="UP001154114">
    <property type="component" value="Chromosome 20"/>
</dbReference>
<proteinExistence type="predicted"/>
<feature type="compositionally biased region" description="Polar residues" evidence="1">
    <location>
        <begin position="298"/>
        <end position="324"/>
    </location>
</feature>
<evidence type="ECO:0000313" key="4">
    <source>
        <dbReference type="Proteomes" id="UP001154114"/>
    </source>
</evidence>
<keyword evidence="2" id="KW-0472">Membrane</keyword>
<evidence type="ECO:0000256" key="2">
    <source>
        <dbReference type="SAM" id="Phobius"/>
    </source>
</evidence>
<keyword evidence="2" id="KW-1133">Transmembrane helix</keyword>